<organism evidence="1 2">
    <name type="scientific">Polarella glacialis</name>
    <name type="common">Dinoflagellate</name>
    <dbReference type="NCBI Taxonomy" id="89957"/>
    <lineage>
        <taxon>Eukaryota</taxon>
        <taxon>Sar</taxon>
        <taxon>Alveolata</taxon>
        <taxon>Dinophyceae</taxon>
        <taxon>Suessiales</taxon>
        <taxon>Suessiaceae</taxon>
        <taxon>Polarella</taxon>
    </lineage>
</organism>
<dbReference type="Proteomes" id="UP000654075">
    <property type="component" value="Unassembled WGS sequence"/>
</dbReference>
<dbReference type="EMBL" id="CAJNNV010026133">
    <property type="protein sequence ID" value="CAE8617324.1"/>
    <property type="molecule type" value="Genomic_DNA"/>
</dbReference>
<accession>A0A813FUU1</accession>
<comment type="caution">
    <text evidence="1">The sequence shown here is derived from an EMBL/GenBank/DDBJ whole genome shotgun (WGS) entry which is preliminary data.</text>
</comment>
<evidence type="ECO:0000313" key="2">
    <source>
        <dbReference type="Proteomes" id="UP000654075"/>
    </source>
</evidence>
<reference evidence="1" key="1">
    <citation type="submission" date="2021-02" db="EMBL/GenBank/DDBJ databases">
        <authorList>
            <person name="Dougan E. K."/>
            <person name="Rhodes N."/>
            <person name="Thang M."/>
            <person name="Chan C."/>
        </authorList>
    </citation>
    <scope>NUCLEOTIDE SEQUENCE</scope>
</reference>
<proteinExistence type="predicted"/>
<protein>
    <submittedName>
        <fullName evidence="1">Uncharacterized protein</fullName>
    </submittedName>
</protein>
<dbReference type="AlphaFoldDB" id="A0A813FUU1"/>
<name>A0A813FUU1_POLGL</name>
<gene>
    <name evidence="1" type="ORF">PGLA1383_LOCUS34987</name>
</gene>
<keyword evidence="2" id="KW-1185">Reference proteome</keyword>
<evidence type="ECO:0000313" key="1">
    <source>
        <dbReference type="EMBL" id="CAE8617324.1"/>
    </source>
</evidence>
<sequence>MRCLQQSCQLVSKTGHLPLIGIESPNCSDALELRGRWDAEVAAPHLLTQSPGNTTLSEAVQEYGDLTAAILVLMDKLPAEQRVSSMSAEPRFPRYQAMM</sequence>